<organism evidence="1 2">
    <name type="scientific">Colletotrichum asianum</name>
    <dbReference type="NCBI Taxonomy" id="702518"/>
    <lineage>
        <taxon>Eukaryota</taxon>
        <taxon>Fungi</taxon>
        <taxon>Dikarya</taxon>
        <taxon>Ascomycota</taxon>
        <taxon>Pezizomycotina</taxon>
        <taxon>Sordariomycetes</taxon>
        <taxon>Hypocreomycetidae</taxon>
        <taxon>Glomerellales</taxon>
        <taxon>Glomerellaceae</taxon>
        <taxon>Colletotrichum</taxon>
        <taxon>Colletotrichum gloeosporioides species complex</taxon>
    </lineage>
</organism>
<proteinExistence type="predicted"/>
<reference evidence="1 2" key="1">
    <citation type="submission" date="2019-12" db="EMBL/GenBank/DDBJ databases">
        <title>A genome sequence resource for the geographically widespread anthracnose pathogen Colletotrichum asianum.</title>
        <authorList>
            <person name="Meng Y."/>
        </authorList>
    </citation>
    <scope>NUCLEOTIDE SEQUENCE [LARGE SCALE GENOMIC DNA]</scope>
    <source>
        <strain evidence="1 2">ICMP 18580</strain>
    </source>
</reference>
<accession>A0A8H3ZTU0</accession>
<dbReference type="EMBL" id="WOWK01000001">
    <property type="protein sequence ID" value="KAF0332334.1"/>
    <property type="molecule type" value="Genomic_DNA"/>
</dbReference>
<evidence type="ECO:0000313" key="1">
    <source>
        <dbReference type="EMBL" id="KAF0332334.1"/>
    </source>
</evidence>
<gene>
    <name evidence="1" type="ORF">GQ607_000350</name>
</gene>
<dbReference type="OrthoDB" id="10601320at2759"/>
<name>A0A8H3ZTU0_9PEZI</name>
<comment type="caution">
    <text evidence="1">The sequence shown here is derived from an EMBL/GenBank/DDBJ whole genome shotgun (WGS) entry which is preliminary data.</text>
</comment>
<keyword evidence="2" id="KW-1185">Reference proteome</keyword>
<dbReference type="AlphaFoldDB" id="A0A8H3ZTU0"/>
<sequence>MGQTAAPPQHKAGTNRLDPAACTIDNRLDLTLALSSRHYRMARPSLCPWGVPGDPSFDAHEVPNCTRGPFFSLWNVWEVPFSESTPTTWEPGK</sequence>
<dbReference type="Proteomes" id="UP000434172">
    <property type="component" value="Unassembled WGS sequence"/>
</dbReference>
<evidence type="ECO:0000313" key="2">
    <source>
        <dbReference type="Proteomes" id="UP000434172"/>
    </source>
</evidence>
<protein>
    <submittedName>
        <fullName evidence="1">Uncharacterized protein</fullName>
    </submittedName>
</protein>